<evidence type="ECO:0000313" key="10">
    <source>
        <dbReference type="Proteomes" id="UP000054771"/>
    </source>
</evidence>
<dbReference type="STRING" id="454130.A0A0U5FS87"/>
<dbReference type="OMA" id="YHMTSIS"/>
<feature type="region of interest" description="Disordered" evidence="7">
    <location>
        <begin position="32"/>
        <end position="64"/>
    </location>
</feature>
<dbReference type="InterPro" id="IPR050453">
    <property type="entry name" value="LIM_Homeobox_TF"/>
</dbReference>
<evidence type="ECO:0000259" key="8">
    <source>
        <dbReference type="PROSITE" id="PS50071"/>
    </source>
</evidence>
<dbReference type="SMART" id="SM00389">
    <property type="entry name" value="HOX"/>
    <property type="match status" value="1"/>
</dbReference>
<dbReference type="GO" id="GO:0000977">
    <property type="term" value="F:RNA polymerase II transcription regulatory region sequence-specific DNA binding"/>
    <property type="evidence" value="ECO:0007669"/>
    <property type="project" value="TreeGrafter"/>
</dbReference>
<feature type="compositionally biased region" description="Low complexity" evidence="7">
    <location>
        <begin position="162"/>
        <end position="173"/>
    </location>
</feature>
<keyword evidence="10" id="KW-1185">Reference proteome</keyword>
<dbReference type="PROSITE" id="PS50071">
    <property type="entry name" value="HOMEOBOX_2"/>
    <property type="match status" value="1"/>
</dbReference>
<dbReference type="PANTHER" id="PTHR24208">
    <property type="entry name" value="LIM/HOMEOBOX PROTEIN LHX"/>
    <property type="match status" value="1"/>
</dbReference>
<reference evidence="10" key="1">
    <citation type="journal article" date="2016" name="Genome Announc.">
        <title>Draft genome sequences of fungus Aspergillus calidoustus.</title>
        <authorList>
            <person name="Horn F."/>
            <person name="Linde J."/>
            <person name="Mattern D.J."/>
            <person name="Walther G."/>
            <person name="Guthke R."/>
            <person name="Scherlach K."/>
            <person name="Martin K."/>
            <person name="Brakhage A.A."/>
            <person name="Petzke L."/>
            <person name="Valiante V."/>
        </authorList>
    </citation>
    <scope>NUCLEOTIDE SEQUENCE [LARGE SCALE GENOMIC DNA]</scope>
    <source>
        <strain evidence="10">SF006504</strain>
    </source>
</reference>
<feature type="compositionally biased region" description="Basic and acidic residues" evidence="7">
    <location>
        <begin position="174"/>
        <end position="184"/>
    </location>
</feature>
<evidence type="ECO:0000256" key="6">
    <source>
        <dbReference type="RuleBase" id="RU000682"/>
    </source>
</evidence>
<organism evidence="9 10">
    <name type="scientific">Aspergillus calidoustus</name>
    <dbReference type="NCBI Taxonomy" id="454130"/>
    <lineage>
        <taxon>Eukaryota</taxon>
        <taxon>Fungi</taxon>
        <taxon>Dikarya</taxon>
        <taxon>Ascomycota</taxon>
        <taxon>Pezizomycotina</taxon>
        <taxon>Eurotiomycetes</taxon>
        <taxon>Eurotiomycetidae</taxon>
        <taxon>Eurotiales</taxon>
        <taxon>Aspergillaceae</taxon>
        <taxon>Aspergillus</taxon>
        <taxon>Aspergillus subgen. Nidulantes</taxon>
    </lineage>
</organism>
<feature type="compositionally biased region" description="Basic and acidic residues" evidence="7">
    <location>
        <begin position="119"/>
        <end position="133"/>
    </location>
</feature>
<dbReference type="OrthoDB" id="6159439at2759"/>
<evidence type="ECO:0000256" key="3">
    <source>
        <dbReference type="ARBA" id="ARBA00023155"/>
    </source>
</evidence>
<proteinExistence type="predicted"/>
<evidence type="ECO:0000256" key="5">
    <source>
        <dbReference type="PROSITE-ProRule" id="PRU00108"/>
    </source>
</evidence>
<dbReference type="Pfam" id="PF00046">
    <property type="entry name" value="Homeodomain"/>
    <property type="match status" value="1"/>
</dbReference>
<feature type="DNA-binding region" description="Homeobox" evidence="5">
    <location>
        <begin position="185"/>
        <end position="245"/>
    </location>
</feature>
<evidence type="ECO:0000256" key="7">
    <source>
        <dbReference type="SAM" id="MobiDB-lite"/>
    </source>
</evidence>
<dbReference type="AlphaFoldDB" id="A0A0U5FS87"/>
<evidence type="ECO:0000256" key="4">
    <source>
        <dbReference type="ARBA" id="ARBA00023242"/>
    </source>
</evidence>
<feature type="domain" description="Homeobox" evidence="8">
    <location>
        <begin position="183"/>
        <end position="244"/>
    </location>
</feature>
<dbReference type="Proteomes" id="UP000054771">
    <property type="component" value="Unassembled WGS sequence"/>
</dbReference>
<dbReference type="GO" id="GO:0000981">
    <property type="term" value="F:DNA-binding transcription factor activity, RNA polymerase II-specific"/>
    <property type="evidence" value="ECO:0007669"/>
    <property type="project" value="TreeGrafter"/>
</dbReference>
<keyword evidence="3 5" id="KW-0371">Homeobox</keyword>
<evidence type="ECO:0000256" key="1">
    <source>
        <dbReference type="ARBA" id="ARBA00004123"/>
    </source>
</evidence>
<dbReference type="Gene3D" id="1.10.10.60">
    <property type="entry name" value="Homeodomain-like"/>
    <property type="match status" value="1"/>
</dbReference>
<evidence type="ECO:0000256" key="2">
    <source>
        <dbReference type="ARBA" id="ARBA00023125"/>
    </source>
</evidence>
<dbReference type="EMBL" id="CDMC01000003">
    <property type="protein sequence ID" value="CEL02401.1"/>
    <property type="molecule type" value="Genomic_DNA"/>
</dbReference>
<protein>
    <submittedName>
        <fullName evidence="9">Putative Homeobox domain-containing protein</fullName>
    </submittedName>
</protein>
<dbReference type="SUPFAM" id="SSF46689">
    <property type="entry name" value="Homeodomain-like"/>
    <property type="match status" value="1"/>
</dbReference>
<accession>A0A0U5FS87</accession>
<dbReference type="CDD" id="cd00086">
    <property type="entry name" value="homeodomain"/>
    <property type="match status" value="1"/>
</dbReference>
<dbReference type="PANTHER" id="PTHR24208:SF166">
    <property type="entry name" value="LIM HOMEOBOX TRANSCRIPTION FACTOR 1 ALPHA, ISOFORM B"/>
    <property type="match status" value="1"/>
</dbReference>
<dbReference type="InterPro" id="IPR001356">
    <property type="entry name" value="HD"/>
</dbReference>
<keyword evidence="4 5" id="KW-0539">Nucleus</keyword>
<sequence length="550" mass="60431">MSVGGPCAWVSTVPPAATAHPSTITSSWTSVSWNSEQGSSKSGLDLTVLSTVRGPGGEPEKAPSVEMQSTVVKAENAFPVQATAVSPNLLRYPEEDAHLNSFESQSSEQGDSLSRLKLERLNADDQERDKSPLNEEEMSFNVKSELSEDIQEDEKDHSEINAGSSDDGAGSSVADDKKASQLEKKKMKRFRLTHNQTRYLMSEFTRQAHPDAAHRERLSREIPGLTPRQVQVWFQNRRAKLKRLTSNDRERMLKSRALPDDFDTTQVLRTPFGSKATSEAPGLLTEGLPRLNDDDYVISPLSSASTSGPGFPPADRGFESYQNRGAAATVPDLRSNRGTFPFPRSSSFSESSFNTNLQYPGRFSRPGVEAMGHPGIPYPRRPMDYAMNRPANGMVVGYNHHRQIEGSVSPTGQPEQQMPPYGMENAGQMHSYQPPLSMPGPKTYGGLEMHSHMQGPGRSIPTLQHLPVSEAPDYRTYSYENHPYGMNSGIPFSQANASSLSLPASFPSDTGHVSQAPVGSSPDDRMTQTPQVMDPLRAKYGQGYEYANYL</sequence>
<name>A0A0U5FS87_ASPCI</name>
<feature type="region of interest" description="Disordered" evidence="7">
    <location>
        <begin position="119"/>
        <end position="185"/>
    </location>
</feature>
<comment type="subcellular location">
    <subcellularLocation>
        <location evidence="1 5 6">Nucleus</location>
    </subcellularLocation>
</comment>
<gene>
    <name evidence="9" type="ORF">ASPCAL03571</name>
</gene>
<dbReference type="InterPro" id="IPR009057">
    <property type="entry name" value="Homeodomain-like_sf"/>
</dbReference>
<dbReference type="GO" id="GO:0005634">
    <property type="term" value="C:nucleus"/>
    <property type="evidence" value="ECO:0007669"/>
    <property type="project" value="UniProtKB-SubCell"/>
</dbReference>
<feature type="region of interest" description="Disordered" evidence="7">
    <location>
        <begin position="503"/>
        <end position="529"/>
    </location>
</feature>
<keyword evidence="2 5" id="KW-0238">DNA-binding</keyword>
<evidence type="ECO:0000313" key="9">
    <source>
        <dbReference type="EMBL" id="CEL02401.1"/>
    </source>
</evidence>